<dbReference type="PANTHER" id="PTHR43685">
    <property type="entry name" value="GLYCOSYLTRANSFERASE"/>
    <property type="match status" value="1"/>
</dbReference>
<feature type="domain" description="Glycosyltransferase 2-like" evidence="4">
    <location>
        <begin position="3"/>
        <end position="108"/>
    </location>
</feature>
<name>A0ABY9PWB0_SERFO</name>
<dbReference type="CDD" id="cd04196">
    <property type="entry name" value="GT_2_like_d"/>
    <property type="match status" value="1"/>
</dbReference>
<dbReference type="InterPro" id="IPR050834">
    <property type="entry name" value="Glycosyltransf_2"/>
</dbReference>
<sequence length="297" mass="33951">MGTYQGSEFILEQLESFKSQTYKNWILYVSDDGSTDDTIAKIERFSTENELNASIFRGPQKGFVSNFLSLLSRVDTNVDYYSLSDQDDVWHSDKLERAVKWLASQPADKPALYCSRTHIINSKGESLGYSASFNGKPSFNNALIQNIGGGNTMVLNQAARNAINNAGIVDVVSHDWWIYILIAGVGGVIHYDENPTLDYRQHASNIIGYDSASKRRFSKLRDLLQGQTRVWNAAHIVALEKNLALLTAESQKKFNWFKKIHNANFFIRNFYYFRLRLYRPQLIDNLGIFLLVQLKRI</sequence>
<keyword evidence="2" id="KW-0328">Glycosyltransferase</keyword>
<dbReference type="Gene3D" id="3.90.550.10">
    <property type="entry name" value="Spore Coat Polysaccharide Biosynthesis Protein SpsA, Chain A"/>
    <property type="match status" value="1"/>
</dbReference>
<organism evidence="5 6">
    <name type="scientific">Serratia fonticola</name>
    <dbReference type="NCBI Taxonomy" id="47917"/>
    <lineage>
        <taxon>Bacteria</taxon>
        <taxon>Pseudomonadati</taxon>
        <taxon>Pseudomonadota</taxon>
        <taxon>Gammaproteobacteria</taxon>
        <taxon>Enterobacterales</taxon>
        <taxon>Yersiniaceae</taxon>
        <taxon>Serratia</taxon>
    </lineage>
</organism>
<dbReference type="PANTHER" id="PTHR43685:SF5">
    <property type="entry name" value="GLYCOSYLTRANSFERASE EPSE-RELATED"/>
    <property type="match status" value="1"/>
</dbReference>
<evidence type="ECO:0000313" key="5">
    <source>
        <dbReference type="EMBL" id="WMT17318.1"/>
    </source>
</evidence>
<evidence type="ECO:0000313" key="6">
    <source>
        <dbReference type="Proteomes" id="UP001235341"/>
    </source>
</evidence>
<dbReference type="InterPro" id="IPR029044">
    <property type="entry name" value="Nucleotide-diphossugar_trans"/>
</dbReference>
<comment type="similarity">
    <text evidence="1">Belongs to the glycosyltransferase 2 family.</text>
</comment>
<dbReference type="Pfam" id="PF00535">
    <property type="entry name" value="Glycos_transf_2"/>
    <property type="match status" value="1"/>
</dbReference>
<dbReference type="InterPro" id="IPR001173">
    <property type="entry name" value="Glyco_trans_2-like"/>
</dbReference>
<evidence type="ECO:0000259" key="4">
    <source>
        <dbReference type="Pfam" id="PF00535"/>
    </source>
</evidence>
<evidence type="ECO:0000256" key="1">
    <source>
        <dbReference type="ARBA" id="ARBA00006739"/>
    </source>
</evidence>
<keyword evidence="6" id="KW-1185">Reference proteome</keyword>
<accession>A0ABY9PWB0</accession>
<dbReference type="EMBL" id="CP133586">
    <property type="protein sequence ID" value="WMT17318.1"/>
    <property type="molecule type" value="Genomic_DNA"/>
</dbReference>
<dbReference type="SUPFAM" id="SSF53448">
    <property type="entry name" value="Nucleotide-diphospho-sugar transferases"/>
    <property type="match status" value="1"/>
</dbReference>
<evidence type="ECO:0000256" key="3">
    <source>
        <dbReference type="ARBA" id="ARBA00022679"/>
    </source>
</evidence>
<gene>
    <name evidence="5" type="ORF">RFB13_09295</name>
</gene>
<protein>
    <submittedName>
        <fullName evidence="5">Glycosyltransferase family 2 protein</fullName>
    </submittedName>
</protein>
<reference evidence="5 6" key="1">
    <citation type="submission" date="2023-08" db="EMBL/GenBank/DDBJ databases">
        <title>Complete Genome and Methylome dissection of Serratia fonticola NEB369.</title>
        <authorList>
            <person name="Fomenkov A."/>
            <person name="Roberts R.D."/>
        </authorList>
    </citation>
    <scope>NUCLEOTIDE SEQUENCE [LARGE SCALE GENOMIC DNA]</scope>
    <source>
        <strain evidence="5 6">NEB369</strain>
    </source>
</reference>
<dbReference type="Proteomes" id="UP001235341">
    <property type="component" value="Chromosome"/>
</dbReference>
<evidence type="ECO:0000256" key="2">
    <source>
        <dbReference type="ARBA" id="ARBA00022676"/>
    </source>
</evidence>
<dbReference type="RefSeq" id="WP_309206775.1">
    <property type="nucleotide sequence ID" value="NZ_CP133586.1"/>
</dbReference>
<proteinExistence type="inferred from homology"/>
<keyword evidence="3" id="KW-0808">Transferase</keyword>